<feature type="domain" description="Surface antigen" evidence="2">
    <location>
        <begin position="36"/>
        <end position="149"/>
    </location>
</feature>
<dbReference type="InterPro" id="IPR032635">
    <property type="entry name" value="Anti_2"/>
</dbReference>
<dbReference type="RefSeq" id="WP_377262494.1">
    <property type="nucleotide sequence ID" value="NZ_JBHMAA010000017.1"/>
</dbReference>
<feature type="signal peptide" evidence="1">
    <location>
        <begin position="1"/>
        <end position="30"/>
    </location>
</feature>
<dbReference type="PROSITE" id="PS51257">
    <property type="entry name" value="PROKAR_LIPOPROTEIN"/>
    <property type="match status" value="1"/>
</dbReference>
<keyword evidence="1" id="KW-0732">Signal</keyword>
<evidence type="ECO:0000259" key="2">
    <source>
        <dbReference type="Pfam" id="PF16998"/>
    </source>
</evidence>
<gene>
    <name evidence="3" type="ORF">ACFFP0_15840</name>
</gene>
<organism evidence="3 4">
    <name type="scientific">Rhizobium puerariae</name>
    <dbReference type="NCBI Taxonomy" id="1585791"/>
    <lineage>
        <taxon>Bacteria</taxon>
        <taxon>Pseudomonadati</taxon>
        <taxon>Pseudomonadota</taxon>
        <taxon>Alphaproteobacteria</taxon>
        <taxon>Hyphomicrobiales</taxon>
        <taxon>Rhizobiaceae</taxon>
        <taxon>Rhizobium/Agrobacterium group</taxon>
        <taxon>Rhizobium</taxon>
    </lineage>
</organism>
<reference evidence="3 4" key="1">
    <citation type="submission" date="2024-09" db="EMBL/GenBank/DDBJ databases">
        <authorList>
            <person name="Sun Q."/>
            <person name="Mori K."/>
        </authorList>
    </citation>
    <scope>NUCLEOTIDE SEQUENCE [LARGE SCALE GENOMIC DNA]</scope>
    <source>
        <strain evidence="3 4">TBRC 4938</strain>
    </source>
</reference>
<sequence length="150" mass="15626">MIAKSKSRTKSPLPLCRRAAAVLLGTLSLAGCTSSLDMFGGSEKVDRTIATGTVPNALQHTGSALSDEATVRNAVTSADLAKLGNASVPWANTATGSAGVVSQIREARTEGQICRDFTTTRHSYEGIAMFSGQACLTGGGDWMLTAFDRQ</sequence>
<evidence type="ECO:0000313" key="4">
    <source>
        <dbReference type="Proteomes" id="UP001589692"/>
    </source>
</evidence>
<protein>
    <submittedName>
        <fullName evidence="3">RT0821/Lpp0805 family surface protein</fullName>
    </submittedName>
</protein>
<evidence type="ECO:0000256" key="1">
    <source>
        <dbReference type="SAM" id="SignalP"/>
    </source>
</evidence>
<name>A0ABV6AI88_9HYPH</name>
<proteinExistence type="predicted"/>
<accession>A0ABV6AI88</accession>
<dbReference type="Proteomes" id="UP001589692">
    <property type="component" value="Unassembled WGS sequence"/>
</dbReference>
<dbReference type="Pfam" id="PF16998">
    <property type="entry name" value="17kDa_Anti_2"/>
    <property type="match status" value="1"/>
</dbReference>
<keyword evidence="4" id="KW-1185">Reference proteome</keyword>
<feature type="chain" id="PRO_5045533592" evidence="1">
    <location>
        <begin position="31"/>
        <end position="150"/>
    </location>
</feature>
<dbReference type="EMBL" id="JBHMAA010000017">
    <property type="protein sequence ID" value="MFB9950329.1"/>
    <property type="molecule type" value="Genomic_DNA"/>
</dbReference>
<evidence type="ECO:0000313" key="3">
    <source>
        <dbReference type="EMBL" id="MFB9950329.1"/>
    </source>
</evidence>
<comment type="caution">
    <text evidence="3">The sequence shown here is derived from an EMBL/GenBank/DDBJ whole genome shotgun (WGS) entry which is preliminary data.</text>
</comment>